<organism evidence="1 2">
    <name type="scientific">Hymenobacter taeanensis</name>
    <dbReference type="NCBI Taxonomy" id="2735321"/>
    <lineage>
        <taxon>Bacteria</taxon>
        <taxon>Pseudomonadati</taxon>
        <taxon>Bacteroidota</taxon>
        <taxon>Cytophagia</taxon>
        <taxon>Cytophagales</taxon>
        <taxon>Hymenobacteraceae</taxon>
        <taxon>Hymenobacter</taxon>
    </lineage>
</organism>
<keyword evidence="2" id="KW-1185">Reference proteome</keyword>
<gene>
    <name evidence="1" type="ORF">HMJ29_18055</name>
</gene>
<evidence type="ECO:0000313" key="1">
    <source>
        <dbReference type="EMBL" id="QJX48719.1"/>
    </source>
</evidence>
<dbReference type="KEGG" id="hts:HMJ29_18055"/>
<dbReference type="Pfam" id="PF18944">
    <property type="entry name" value="DUF5691"/>
    <property type="match status" value="1"/>
</dbReference>
<accession>A0A6M6BL68</accession>
<evidence type="ECO:0000313" key="2">
    <source>
        <dbReference type="Proteomes" id="UP000501623"/>
    </source>
</evidence>
<name>A0A6M6BL68_9BACT</name>
<dbReference type="Proteomes" id="UP000501623">
    <property type="component" value="Chromosome"/>
</dbReference>
<dbReference type="AlphaFoldDB" id="A0A6M6BL68"/>
<dbReference type="RefSeq" id="WP_171592805.1">
    <property type="nucleotide sequence ID" value="NZ_CP053538.1"/>
</dbReference>
<protein>
    <submittedName>
        <fullName evidence="1">Uncharacterized protein</fullName>
    </submittedName>
</protein>
<dbReference type="InterPro" id="IPR043746">
    <property type="entry name" value="DUF5691"/>
</dbReference>
<sequence>MPEPHSTTSPGPTVQPSADWQRLLRVALLGTRQIPDALPTGGLTLPAAPTDPDHREKQALAAAGALSLVRKAGYHFVPAPVATPGAAPAPPDTAPPLGTQGAQLLQQLLEGTHQTLLVGFLEDMYTQGRRVPHALLVPLLELARTRRELHGPAAQVLGERGTWLAKQHPGWLPMLVSTNATPASTTWETGTTAERASFLSQLRSTAPVQARELLAAVLPQEPAKNQVHLLETLRTGLSANDMPLLEQYLASKNKDVRLVVRPLLAKVPGSRLLERVWQRAEPLIRLKTSLLTKKLVVELPDQPWEKTWLADGLEQHDSRFQGDRATLLGQMLSLIPPQRWTTHFRLTTPKLLDLAANTEWGALLISGWAEAAILHQDASWAAALLEWLYEKPRKLPPLQALGRLMAQLSPAQFTSLLLPLLAAAPNFSPEVRWLPVLLQGSAPWSETLTRRVVEVLLEALVRPEQLHRMHYAASQLFEHMAQVVPASQYVLCARSLEPLLHDVPYVHNSLSRLLSTLHFRQQLTEALTEPPGLD</sequence>
<reference evidence="1 2" key="1">
    <citation type="submission" date="2020-05" db="EMBL/GenBank/DDBJ databases">
        <title>Complete genome sequence of Hymenobacter sp. TS19 in Coasted Sand Dune.</title>
        <authorList>
            <person name="Lee J.-H."/>
            <person name="Jung J.-H."/>
            <person name="Jeong S."/>
            <person name="Zhao L."/>
            <person name="Kim M.-K."/>
            <person name="Seo H.-S."/>
            <person name="Lim S."/>
        </authorList>
    </citation>
    <scope>NUCLEOTIDE SEQUENCE [LARGE SCALE GENOMIC DNA]</scope>
    <source>
        <strain evidence="1 2">TS19</strain>
    </source>
</reference>
<dbReference type="EMBL" id="CP053538">
    <property type="protein sequence ID" value="QJX48719.1"/>
    <property type="molecule type" value="Genomic_DNA"/>
</dbReference>
<proteinExistence type="predicted"/>